<evidence type="ECO:0000256" key="3">
    <source>
        <dbReference type="ARBA" id="ARBA00023015"/>
    </source>
</evidence>
<comment type="caution">
    <text evidence="9">The sequence shown here is derived from an EMBL/GenBank/DDBJ whole genome shotgun (WGS) entry which is preliminary data.</text>
</comment>
<dbReference type="EMBL" id="NHOA01000156">
    <property type="protein sequence ID" value="PHQ37389.1"/>
    <property type="molecule type" value="Genomic_DNA"/>
</dbReference>
<dbReference type="PROSITE" id="PS50110">
    <property type="entry name" value="RESPONSE_REGULATORY"/>
    <property type="match status" value="1"/>
</dbReference>
<feature type="domain" description="Response regulatory" evidence="8">
    <location>
        <begin position="18"/>
        <end position="127"/>
    </location>
</feature>
<sequence length="300" mass="33625">MSESIAAASANDSAEAPTILIVDDDKDLADTYAMWLPDEYDVEIRYSGVQARKRIDDDLDLVLLDRRMPGIPGDKILEDIREQGIDCPVAMLTAVEPDTDIIDLKFDEYLVKPITQKKLQDTVDELLLRRGFEPDARDLFAMESKAEALASRDEENLRDSEAAAELQTEAERATESERVSELKSRLERLQRLTSIIREIDKELVVASEREEIERTVCERLVESDPYELAWIGDYTVSFQQTTPGYLAAPPSTPARCRWSTTSPPTTGRSCSNRSGSRPTTSRSPPARSFRSATKTPSTAF</sequence>
<dbReference type="Proteomes" id="UP000222824">
    <property type="component" value="Unassembled WGS sequence"/>
</dbReference>
<name>A0A2G1WEU1_9EURY</name>
<feature type="modified residue" description="4-aspartylphosphate" evidence="6">
    <location>
        <position position="65"/>
    </location>
</feature>
<keyword evidence="5" id="KW-0804">Transcription</keyword>
<keyword evidence="10" id="KW-1185">Reference proteome</keyword>
<dbReference type="GO" id="GO:0000976">
    <property type="term" value="F:transcription cis-regulatory region binding"/>
    <property type="evidence" value="ECO:0007669"/>
    <property type="project" value="TreeGrafter"/>
</dbReference>
<evidence type="ECO:0000313" key="9">
    <source>
        <dbReference type="EMBL" id="PHQ37389.1"/>
    </source>
</evidence>
<dbReference type="GO" id="GO:0032993">
    <property type="term" value="C:protein-DNA complex"/>
    <property type="evidence" value="ECO:0007669"/>
    <property type="project" value="TreeGrafter"/>
</dbReference>
<gene>
    <name evidence="9" type="ORF">DJ69_16955</name>
</gene>
<evidence type="ECO:0000256" key="4">
    <source>
        <dbReference type="ARBA" id="ARBA00023125"/>
    </source>
</evidence>
<dbReference type="AlphaFoldDB" id="A0A2G1WEU1"/>
<keyword evidence="1 6" id="KW-0597">Phosphoprotein</keyword>
<dbReference type="GO" id="GO:0000156">
    <property type="term" value="F:phosphorelay response regulator activity"/>
    <property type="evidence" value="ECO:0007669"/>
    <property type="project" value="TreeGrafter"/>
</dbReference>
<reference evidence="9 10" key="1">
    <citation type="journal article" date="2014" name="Front. Microbiol.">
        <title>Population and genomic analysis of the genus Halorubrum.</title>
        <authorList>
            <person name="Fullmer M.S."/>
            <person name="Soucy S.M."/>
            <person name="Swithers K.S."/>
            <person name="Makkay A.M."/>
            <person name="Wheeler R."/>
            <person name="Ventosa A."/>
            <person name="Gogarten J.P."/>
            <person name="Papke R.T."/>
        </authorList>
    </citation>
    <scope>NUCLEOTIDE SEQUENCE [LARGE SCALE GENOMIC DNA]</scope>
    <source>
        <strain evidence="9 10">C49</strain>
    </source>
</reference>
<dbReference type="SUPFAM" id="SSF52172">
    <property type="entry name" value="CheY-like"/>
    <property type="match status" value="1"/>
</dbReference>
<dbReference type="SMART" id="SM00448">
    <property type="entry name" value="REC"/>
    <property type="match status" value="1"/>
</dbReference>
<dbReference type="PANTHER" id="PTHR48111">
    <property type="entry name" value="REGULATOR OF RPOS"/>
    <property type="match status" value="1"/>
</dbReference>
<evidence type="ECO:0000256" key="7">
    <source>
        <dbReference type="SAM" id="MobiDB-lite"/>
    </source>
</evidence>
<dbReference type="GO" id="GO:0006355">
    <property type="term" value="P:regulation of DNA-templated transcription"/>
    <property type="evidence" value="ECO:0007669"/>
    <property type="project" value="TreeGrafter"/>
</dbReference>
<keyword evidence="3" id="KW-0805">Transcription regulation</keyword>
<organism evidence="9 10">
    <name type="scientific">Halorubrum persicum</name>
    <dbReference type="NCBI Taxonomy" id="1383844"/>
    <lineage>
        <taxon>Archaea</taxon>
        <taxon>Methanobacteriati</taxon>
        <taxon>Methanobacteriota</taxon>
        <taxon>Stenosarchaea group</taxon>
        <taxon>Halobacteria</taxon>
        <taxon>Halobacteriales</taxon>
        <taxon>Haloferacaceae</taxon>
        <taxon>Halorubrum</taxon>
    </lineage>
</organism>
<dbReference type="Pfam" id="PF00072">
    <property type="entry name" value="Response_reg"/>
    <property type="match status" value="1"/>
</dbReference>
<accession>A0A2G1WEU1</accession>
<feature type="compositionally biased region" description="Polar residues" evidence="7">
    <location>
        <begin position="258"/>
        <end position="270"/>
    </location>
</feature>
<keyword evidence="2" id="KW-0902">Two-component regulatory system</keyword>
<dbReference type="Gene3D" id="3.40.50.2300">
    <property type="match status" value="1"/>
</dbReference>
<dbReference type="PANTHER" id="PTHR48111:SF1">
    <property type="entry name" value="TWO-COMPONENT RESPONSE REGULATOR ORR33"/>
    <property type="match status" value="1"/>
</dbReference>
<dbReference type="InterPro" id="IPR001789">
    <property type="entry name" value="Sig_transdc_resp-reg_receiver"/>
</dbReference>
<evidence type="ECO:0000259" key="8">
    <source>
        <dbReference type="PROSITE" id="PS50110"/>
    </source>
</evidence>
<evidence type="ECO:0000256" key="5">
    <source>
        <dbReference type="ARBA" id="ARBA00023163"/>
    </source>
</evidence>
<evidence type="ECO:0000256" key="6">
    <source>
        <dbReference type="PROSITE-ProRule" id="PRU00169"/>
    </source>
</evidence>
<keyword evidence="4" id="KW-0238">DNA-binding</keyword>
<proteinExistence type="predicted"/>
<dbReference type="GO" id="GO:0005829">
    <property type="term" value="C:cytosol"/>
    <property type="evidence" value="ECO:0007669"/>
    <property type="project" value="TreeGrafter"/>
</dbReference>
<protein>
    <recommendedName>
        <fullName evidence="8">Response regulatory domain-containing protein</fullName>
    </recommendedName>
</protein>
<dbReference type="InterPro" id="IPR011006">
    <property type="entry name" value="CheY-like_superfamily"/>
</dbReference>
<feature type="compositionally biased region" description="Low complexity" evidence="7">
    <location>
        <begin position="271"/>
        <end position="293"/>
    </location>
</feature>
<dbReference type="InterPro" id="IPR039420">
    <property type="entry name" value="WalR-like"/>
</dbReference>
<evidence type="ECO:0000313" key="10">
    <source>
        <dbReference type="Proteomes" id="UP000222824"/>
    </source>
</evidence>
<evidence type="ECO:0000256" key="2">
    <source>
        <dbReference type="ARBA" id="ARBA00023012"/>
    </source>
</evidence>
<feature type="region of interest" description="Disordered" evidence="7">
    <location>
        <begin position="246"/>
        <end position="300"/>
    </location>
</feature>
<evidence type="ECO:0000256" key="1">
    <source>
        <dbReference type="ARBA" id="ARBA00022553"/>
    </source>
</evidence>